<dbReference type="EMBL" id="BARU01021420">
    <property type="protein sequence ID" value="GAH60224.1"/>
    <property type="molecule type" value="Genomic_DNA"/>
</dbReference>
<dbReference type="SUPFAM" id="SSF56655">
    <property type="entry name" value="Carbohydrate phosphatase"/>
    <property type="match status" value="1"/>
</dbReference>
<dbReference type="AlphaFoldDB" id="X1I2B5"/>
<gene>
    <name evidence="1" type="ORF">S03H2_35055</name>
</gene>
<feature type="non-terminal residue" evidence="1">
    <location>
        <position position="282"/>
    </location>
</feature>
<protein>
    <submittedName>
        <fullName evidence="1">Uncharacterized protein</fullName>
    </submittedName>
</protein>
<comment type="caution">
    <text evidence="1">The sequence shown here is derived from an EMBL/GenBank/DDBJ whole genome shotgun (WGS) entry which is preliminary data.</text>
</comment>
<dbReference type="Gene3D" id="3.30.540.10">
    <property type="entry name" value="Fructose-1,6-Bisphosphatase, subunit A, domain 1"/>
    <property type="match status" value="1"/>
</dbReference>
<sequence>DTIAALSEQNVGGETVEQRLGEYKSWDPEIFKVDKDTEDGYTQRLTERGGRVILISEEVGRVDLLPDASGLLLYAVSDPFDGSYLFKRGIPDFWYSSFAFYDSDFQPLTCAVGDGVHRKIAFASEAGAFIADLEGDQLVHRFKLDAEYRELMGRPPITDLGDASIESYAMKPKKFLMPLVDEYRGLLEQFKFFLPNGGPYGFVDVAEGKIDCYFARQQPFVEVFSGVLVAEQAGVEVSDFEGNPITYSDNAEAMFDVLVSSNPTLHANILEEIAKCKPAMEA</sequence>
<feature type="non-terminal residue" evidence="1">
    <location>
        <position position="1"/>
    </location>
</feature>
<organism evidence="1">
    <name type="scientific">marine sediment metagenome</name>
    <dbReference type="NCBI Taxonomy" id="412755"/>
    <lineage>
        <taxon>unclassified sequences</taxon>
        <taxon>metagenomes</taxon>
        <taxon>ecological metagenomes</taxon>
    </lineage>
</organism>
<name>X1I2B5_9ZZZZ</name>
<proteinExistence type="predicted"/>
<accession>X1I2B5</accession>
<evidence type="ECO:0000313" key="1">
    <source>
        <dbReference type="EMBL" id="GAH60224.1"/>
    </source>
</evidence>
<reference evidence="1" key="1">
    <citation type="journal article" date="2014" name="Front. Microbiol.">
        <title>High frequency of phylogenetically diverse reductive dehalogenase-homologous genes in deep subseafloor sedimentary metagenomes.</title>
        <authorList>
            <person name="Kawai M."/>
            <person name="Futagami T."/>
            <person name="Toyoda A."/>
            <person name="Takaki Y."/>
            <person name="Nishi S."/>
            <person name="Hori S."/>
            <person name="Arai W."/>
            <person name="Tsubouchi T."/>
            <person name="Morono Y."/>
            <person name="Uchiyama I."/>
            <person name="Ito T."/>
            <person name="Fujiyama A."/>
            <person name="Inagaki F."/>
            <person name="Takami H."/>
        </authorList>
    </citation>
    <scope>NUCLEOTIDE SEQUENCE</scope>
    <source>
        <strain evidence="1">Expedition CK06-06</strain>
    </source>
</reference>
<dbReference type="Gene3D" id="3.40.190.80">
    <property type="match status" value="1"/>
</dbReference>